<dbReference type="Proteomes" id="UP001530315">
    <property type="component" value="Unassembled WGS sequence"/>
</dbReference>
<feature type="compositionally biased region" description="Polar residues" evidence="1">
    <location>
        <begin position="307"/>
        <end position="317"/>
    </location>
</feature>
<protein>
    <recommendedName>
        <fullName evidence="2">S1 motif domain-containing protein</fullName>
    </recommendedName>
</protein>
<dbReference type="SUPFAM" id="SSF50249">
    <property type="entry name" value="Nucleic acid-binding proteins"/>
    <property type="match status" value="1"/>
</dbReference>
<dbReference type="PANTHER" id="PTHR10724:SF10">
    <property type="entry name" value="S1 RNA-BINDING DOMAIN-CONTAINING PROTEIN 1"/>
    <property type="match status" value="1"/>
</dbReference>
<dbReference type="SMART" id="SM00316">
    <property type="entry name" value="S1"/>
    <property type="match status" value="1"/>
</dbReference>
<feature type="compositionally biased region" description="Polar residues" evidence="1">
    <location>
        <begin position="124"/>
        <end position="136"/>
    </location>
</feature>
<feature type="region of interest" description="Disordered" evidence="1">
    <location>
        <begin position="196"/>
        <end position="362"/>
    </location>
</feature>
<dbReference type="AlphaFoldDB" id="A0ABD3Q918"/>
<feature type="compositionally biased region" description="Basic and acidic residues" evidence="1">
    <location>
        <begin position="50"/>
        <end position="66"/>
    </location>
</feature>
<feature type="compositionally biased region" description="Polar residues" evidence="1">
    <location>
        <begin position="563"/>
        <end position="577"/>
    </location>
</feature>
<feature type="domain" description="S1 motif" evidence="2">
    <location>
        <begin position="378"/>
        <end position="448"/>
    </location>
</feature>
<dbReference type="PROSITE" id="PS50126">
    <property type="entry name" value="S1"/>
    <property type="match status" value="1"/>
</dbReference>
<feature type="compositionally biased region" description="Polar residues" evidence="1">
    <location>
        <begin position="250"/>
        <end position="266"/>
    </location>
</feature>
<sequence length="599" mass="66495">MNDAPTQPKMDGENSGADDVRLRIQRKMARKASGKFKSQAQTIERSLYPADKRKPEGRSTGEDRVAKRPFSVFKGGTSNETSRKPNFRGHVERSPNPSDRRKSKDANRPAKAFKGNSNDRDTLLNKTTPRYKNDNQSAKKNSNPKANKPKHLKRKIHQLSKTIAEGYQRDETDIISVLEGQMKQLAEQMQEFKRLKQKNVQVKQSLGGEVERSGGEDLRAIDNGSKTQQGGKEGGSDSNDGKATFHQETRATTSDTIRTSLSSSNPPDEDLSSDEDINVESSNARTRGKRRRGQRDGAGRRGDDSGENSAINGSKKSAVTLIPNASDDENHRKTPVEAGDTPHAILGNSSEPPIKKTTKKDDKRRCIGRKPVTDFVIGNFYSGKVRYIKPKLGSFIDIGSHSDAFCHISCSSDAFVSSVTDILKVDDIVDARVLEIDREKKRITVSLRSEGVAENEQDRLKTTRQYEHGMKGRDEHSGSSETSLEKEGFGVDKSRTIVNAVTSKDLTPKASPIRSICHPSISNSTNSINDIKRERKTARRAERRAQSEQQRHTFALDDLDEGQVQSKVCSTAPSGQSGIDLKRERKLARRAERRAAKET</sequence>
<dbReference type="InterPro" id="IPR012340">
    <property type="entry name" value="NA-bd_OB-fold"/>
</dbReference>
<evidence type="ECO:0000256" key="1">
    <source>
        <dbReference type="SAM" id="MobiDB-lite"/>
    </source>
</evidence>
<dbReference type="PANTHER" id="PTHR10724">
    <property type="entry name" value="30S RIBOSOMAL PROTEIN S1"/>
    <property type="match status" value="1"/>
</dbReference>
<keyword evidence="4" id="KW-1185">Reference proteome</keyword>
<dbReference type="InterPro" id="IPR003029">
    <property type="entry name" value="S1_domain"/>
</dbReference>
<feature type="compositionally biased region" description="Basic residues" evidence="1">
    <location>
        <begin position="23"/>
        <end position="34"/>
    </location>
</feature>
<feature type="region of interest" description="Disordered" evidence="1">
    <location>
        <begin position="449"/>
        <end position="489"/>
    </location>
</feature>
<feature type="compositionally biased region" description="Basic and acidic residues" evidence="1">
    <location>
        <begin position="539"/>
        <end position="555"/>
    </location>
</feature>
<reference evidence="3 4" key="1">
    <citation type="submission" date="2024-10" db="EMBL/GenBank/DDBJ databases">
        <title>Updated reference genomes for cyclostephanoid diatoms.</title>
        <authorList>
            <person name="Roberts W.R."/>
            <person name="Alverson A.J."/>
        </authorList>
    </citation>
    <scope>NUCLEOTIDE SEQUENCE [LARGE SCALE GENOMIC DNA]</scope>
    <source>
        <strain evidence="3 4">AJA276-08</strain>
    </source>
</reference>
<evidence type="ECO:0000259" key="2">
    <source>
        <dbReference type="PROSITE" id="PS50126"/>
    </source>
</evidence>
<dbReference type="Pfam" id="PF00575">
    <property type="entry name" value="S1"/>
    <property type="match status" value="1"/>
</dbReference>
<feature type="compositionally biased region" description="Basic and acidic residues" evidence="1">
    <location>
        <begin position="239"/>
        <end position="249"/>
    </location>
</feature>
<feature type="compositionally biased region" description="Basic and acidic residues" evidence="1">
    <location>
        <begin position="589"/>
        <end position="599"/>
    </location>
</feature>
<proteinExistence type="predicted"/>
<accession>A0ABD3Q918</accession>
<feature type="compositionally biased region" description="Acidic residues" evidence="1">
    <location>
        <begin position="267"/>
        <end position="278"/>
    </location>
</feature>
<feature type="compositionally biased region" description="Basic and acidic residues" evidence="1">
    <location>
        <begin position="456"/>
        <end position="489"/>
    </location>
</feature>
<feature type="compositionally biased region" description="Basic and acidic residues" evidence="1">
    <location>
        <begin position="209"/>
        <end position="220"/>
    </location>
</feature>
<dbReference type="InterPro" id="IPR050437">
    <property type="entry name" value="Ribos_protein_bS1-like"/>
</dbReference>
<organism evidence="3 4">
    <name type="scientific">Stephanodiscus triporus</name>
    <dbReference type="NCBI Taxonomy" id="2934178"/>
    <lineage>
        <taxon>Eukaryota</taxon>
        <taxon>Sar</taxon>
        <taxon>Stramenopiles</taxon>
        <taxon>Ochrophyta</taxon>
        <taxon>Bacillariophyta</taxon>
        <taxon>Coscinodiscophyceae</taxon>
        <taxon>Thalassiosirophycidae</taxon>
        <taxon>Stephanodiscales</taxon>
        <taxon>Stephanodiscaceae</taxon>
        <taxon>Stephanodiscus</taxon>
    </lineage>
</organism>
<comment type="caution">
    <text evidence="3">The sequence shown here is derived from an EMBL/GenBank/DDBJ whole genome shotgun (WGS) entry which is preliminary data.</text>
</comment>
<evidence type="ECO:0000313" key="3">
    <source>
        <dbReference type="EMBL" id="KAL3796835.1"/>
    </source>
</evidence>
<dbReference type="Gene3D" id="2.40.50.140">
    <property type="entry name" value="Nucleic acid-binding proteins"/>
    <property type="match status" value="1"/>
</dbReference>
<name>A0ABD3Q918_9STRA</name>
<feature type="compositionally biased region" description="Basic and acidic residues" evidence="1">
    <location>
        <begin position="294"/>
        <end position="304"/>
    </location>
</feature>
<feature type="region of interest" description="Disordered" evidence="1">
    <location>
        <begin position="1"/>
        <end position="166"/>
    </location>
</feature>
<feature type="region of interest" description="Disordered" evidence="1">
    <location>
        <begin position="510"/>
        <end position="599"/>
    </location>
</feature>
<feature type="compositionally biased region" description="Basic residues" evidence="1">
    <location>
        <begin position="147"/>
        <end position="158"/>
    </location>
</feature>
<feature type="compositionally biased region" description="Basic and acidic residues" evidence="1">
    <location>
        <begin position="89"/>
        <end position="108"/>
    </location>
</feature>
<dbReference type="EMBL" id="JALLAZ020000371">
    <property type="protein sequence ID" value="KAL3796835.1"/>
    <property type="molecule type" value="Genomic_DNA"/>
</dbReference>
<gene>
    <name evidence="3" type="ORF">ACHAW5_002521</name>
</gene>
<evidence type="ECO:0000313" key="4">
    <source>
        <dbReference type="Proteomes" id="UP001530315"/>
    </source>
</evidence>
<feature type="compositionally biased region" description="Low complexity" evidence="1">
    <location>
        <begin position="520"/>
        <end position="529"/>
    </location>
</feature>